<organism evidence="13 14">
    <name type="scientific">Umbelopsis vinacea</name>
    <dbReference type="NCBI Taxonomy" id="44442"/>
    <lineage>
        <taxon>Eukaryota</taxon>
        <taxon>Fungi</taxon>
        <taxon>Fungi incertae sedis</taxon>
        <taxon>Mucoromycota</taxon>
        <taxon>Mucoromycotina</taxon>
        <taxon>Umbelopsidomycetes</taxon>
        <taxon>Umbelopsidales</taxon>
        <taxon>Umbelopsidaceae</taxon>
        <taxon>Umbelopsis</taxon>
    </lineage>
</organism>
<keyword evidence="3" id="KW-0479">Metal-binding</keyword>
<evidence type="ECO:0000256" key="10">
    <source>
        <dbReference type="SAM" id="MobiDB-lite"/>
    </source>
</evidence>
<reference evidence="13" key="1">
    <citation type="submission" date="2020-12" db="EMBL/GenBank/DDBJ databases">
        <title>Metabolic potential, ecology and presence of endohyphal bacteria is reflected in genomic diversity of Mucoromycotina.</title>
        <authorList>
            <person name="Muszewska A."/>
            <person name="Okrasinska A."/>
            <person name="Steczkiewicz K."/>
            <person name="Drgas O."/>
            <person name="Orlowska M."/>
            <person name="Perlinska-Lenart U."/>
            <person name="Aleksandrzak-Piekarczyk T."/>
            <person name="Szatraj K."/>
            <person name="Zielenkiewicz U."/>
            <person name="Pilsyk S."/>
            <person name="Malc E."/>
            <person name="Mieczkowski P."/>
            <person name="Kruszewska J.S."/>
            <person name="Biernat P."/>
            <person name="Pawlowska J."/>
        </authorList>
    </citation>
    <scope>NUCLEOTIDE SEQUENCE</scope>
    <source>
        <strain evidence="13">WA0000051536</strain>
    </source>
</reference>
<name>A0A8H7Q8M2_9FUNG</name>
<dbReference type="InterPro" id="IPR012677">
    <property type="entry name" value="Nucleotide-bd_a/b_plait_sf"/>
</dbReference>
<evidence type="ECO:0000259" key="12">
    <source>
        <dbReference type="PROSITE" id="PS50199"/>
    </source>
</evidence>
<keyword evidence="5" id="KW-0862">Zinc</keyword>
<keyword evidence="4 9" id="KW-0863">Zinc-finger</keyword>
<dbReference type="GO" id="GO:0006355">
    <property type="term" value="P:regulation of DNA-templated transcription"/>
    <property type="evidence" value="ECO:0007669"/>
    <property type="project" value="InterPro"/>
</dbReference>
<dbReference type="InterPro" id="IPR000504">
    <property type="entry name" value="RRM_dom"/>
</dbReference>
<evidence type="ECO:0000256" key="3">
    <source>
        <dbReference type="ARBA" id="ARBA00022723"/>
    </source>
</evidence>
<dbReference type="SMART" id="SM00547">
    <property type="entry name" value="ZnF_RBZ"/>
    <property type="match status" value="1"/>
</dbReference>
<feature type="compositionally biased region" description="Low complexity" evidence="10">
    <location>
        <begin position="34"/>
        <end position="48"/>
    </location>
</feature>
<dbReference type="FunFam" id="3.30.70.330:FF:000574">
    <property type="entry name" value="HIV Tat-specific factor 1"/>
    <property type="match status" value="1"/>
</dbReference>
<feature type="compositionally biased region" description="Basic and acidic residues" evidence="10">
    <location>
        <begin position="67"/>
        <end position="108"/>
    </location>
</feature>
<feature type="compositionally biased region" description="Gly residues" evidence="10">
    <location>
        <begin position="54"/>
        <end position="65"/>
    </location>
</feature>
<gene>
    <name evidence="13" type="ORF">INT44_000613</name>
</gene>
<evidence type="ECO:0000256" key="8">
    <source>
        <dbReference type="PROSITE-ProRule" id="PRU00176"/>
    </source>
</evidence>
<dbReference type="Gene3D" id="3.30.70.330">
    <property type="match status" value="1"/>
</dbReference>
<comment type="caution">
    <text evidence="13">The sequence shown here is derived from an EMBL/GenBank/DDBJ whole genome shotgun (WGS) entry which is preliminary data.</text>
</comment>
<feature type="domain" description="RanBP2-type" evidence="12">
    <location>
        <begin position="242"/>
        <end position="272"/>
    </location>
</feature>
<dbReference type="InterPro" id="IPR001876">
    <property type="entry name" value="Znf_RanBP2"/>
</dbReference>
<dbReference type="PANTHER" id="PTHR23238">
    <property type="entry name" value="RNA BINDING PROTEIN"/>
    <property type="match status" value="1"/>
</dbReference>
<evidence type="ECO:0000256" key="9">
    <source>
        <dbReference type="PROSITE-ProRule" id="PRU00322"/>
    </source>
</evidence>
<dbReference type="EMBL" id="JAEPRA010000002">
    <property type="protein sequence ID" value="KAG2187863.1"/>
    <property type="molecule type" value="Genomic_DNA"/>
</dbReference>
<evidence type="ECO:0000313" key="13">
    <source>
        <dbReference type="EMBL" id="KAG2187863.1"/>
    </source>
</evidence>
<dbReference type="Pfam" id="PF00076">
    <property type="entry name" value="RRM_1"/>
    <property type="match status" value="1"/>
</dbReference>
<dbReference type="InterPro" id="IPR034870">
    <property type="entry name" value="TET_fam"/>
</dbReference>
<protein>
    <submittedName>
        <fullName evidence="13">Uncharacterized protein</fullName>
    </submittedName>
</protein>
<evidence type="ECO:0000256" key="2">
    <source>
        <dbReference type="ARBA" id="ARBA00008448"/>
    </source>
</evidence>
<proteinExistence type="inferred from homology"/>
<dbReference type="AlphaFoldDB" id="A0A8H7Q8M2"/>
<dbReference type="Pfam" id="PF00641">
    <property type="entry name" value="Zn_ribbon_RanBP"/>
    <property type="match status" value="1"/>
</dbReference>
<evidence type="ECO:0000259" key="11">
    <source>
        <dbReference type="PROSITE" id="PS50102"/>
    </source>
</evidence>
<dbReference type="Proteomes" id="UP000612746">
    <property type="component" value="Unassembled WGS sequence"/>
</dbReference>
<dbReference type="SUPFAM" id="SSF90209">
    <property type="entry name" value="Ran binding protein zinc finger-like"/>
    <property type="match status" value="1"/>
</dbReference>
<dbReference type="GO" id="GO:0005634">
    <property type="term" value="C:nucleus"/>
    <property type="evidence" value="ECO:0007669"/>
    <property type="project" value="UniProtKB-SubCell"/>
</dbReference>
<evidence type="ECO:0000256" key="1">
    <source>
        <dbReference type="ARBA" id="ARBA00004123"/>
    </source>
</evidence>
<accession>A0A8H7Q8M2</accession>
<feature type="region of interest" description="Disordered" evidence="10">
    <location>
        <begin position="204"/>
        <end position="243"/>
    </location>
</feature>
<evidence type="ECO:0000256" key="4">
    <source>
        <dbReference type="ARBA" id="ARBA00022771"/>
    </source>
</evidence>
<comment type="subcellular location">
    <subcellularLocation>
        <location evidence="1">Nucleus</location>
    </subcellularLocation>
</comment>
<keyword evidence="7" id="KW-0539">Nucleus</keyword>
<feature type="domain" description="RRM" evidence="11">
    <location>
        <begin position="114"/>
        <end position="200"/>
    </location>
</feature>
<dbReference type="InterPro" id="IPR035979">
    <property type="entry name" value="RBD_domain_sf"/>
</dbReference>
<feature type="compositionally biased region" description="Basic and acidic residues" evidence="10">
    <location>
        <begin position="321"/>
        <end position="360"/>
    </location>
</feature>
<feature type="compositionally biased region" description="Polar residues" evidence="10">
    <location>
        <begin position="12"/>
        <end position="27"/>
    </location>
</feature>
<dbReference type="InterPro" id="IPR036443">
    <property type="entry name" value="Znf_RanBP2_sf"/>
</dbReference>
<feature type="compositionally biased region" description="Gly residues" evidence="10">
    <location>
        <begin position="205"/>
        <end position="236"/>
    </location>
</feature>
<feature type="non-terminal residue" evidence="13">
    <location>
        <position position="1"/>
    </location>
</feature>
<dbReference type="GO" id="GO:0008270">
    <property type="term" value="F:zinc ion binding"/>
    <property type="evidence" value="ECO:0007669"/>
    <property type="project" value="UniProtKB-KW"/>
</dbReference>
<keyword evidence="14" id="KW-1185">Reference proteome</keyword>
<dbReference type="PROSITE" id="PS50199">
    <property type="entry name" value="ZF_RANBP2_2"/>
    <property type="match status" value="1"/>
</dbReference>
<evidence type="ECO:0000313" key="14">
    <source>
        <dbReference type="Proteomes" id="UP000612746"/>
    </source>
</evidence>
<dbReference type="CDD" id="cd12534">
    <property type="entry name" value="RRM_SARFH"/>
    <property type="match status" value="1"/>
</dbReference>
<dbReference type="GO" id="GO:0003723">
    <property type="term" value="F:RNA binding"/>
    <property type="evidence" value="ECO:0007669"/>
    <property type="project" value="UniProtKB-UniRule"/>
</dbReference>
<evidence type="ECO:0000256" key="7">
    <source>
        <dbReference type="ARBA" id="ARBA00023242"/>
    </source>
</evidence>
<feature type="region of interest" description="Disordered" evidence="10">
    <location>
        <begin position="266"/>
        <end position="360"/>
    </location>
</feature>
<comment type="similarity">
    <text evidence="2">Belongs to the RRM TET family.</text>
</comment>
<evidence type="ECO:0000256" key="6">
    <source>
        <dbReference type="ARBA" id="ARBA00022884"/>
    </source>
</evidence>
<dbReference type="PROSITE" id="PS50102">
    <property type="entry name" value="RRM"/>
    <property type="match status" value="1"/>
</dbReference>
<dbReference type="SMART" id="SM00360">
    <property type="entry name" value="RRM"/>
    <property type="match status" value="1"/>
</dbReference>
<feature type="compositionally biased region" description="Basic and acidic residues" evidence="10">
    <location>
        <begin position="283"/>
        <end position="301"/>
    </location>
</feature>
<sequence length="360" mass="38981">DQQSAYGGYDYSAQQYTDPSAYGQQPQAGAYDASSYNQQSYGSNYGSYDTSNDGGRGQRYGGGDHNAGYRERDSGRDNDRYGDSRGSYSRRDNYQDQPPRQDEGLEPGMEKAHDTIYITNLPDSVTEEKLAEVFGSIGIIKHDRKNDKPKIWIYTDKATGKPKGDATITYDDPPTADAAIDWFGNKDFMGNIIKVDKAVRKAWTGGSGGRGGGGGGRGGGRGGYGGGGRGDFSGGRGPPPPRDGDWSCESCGINNFARNRTECFKCKAPRPASTMQSSGGDRGGYRGRRDYGSGGGDDKYSRGGGSGYSRGGGDRGSNYEGRSRGGSDRRDRDDYGRHSGGGRDNDYRSSDRRERRDRPY</sequence>
<keyword evidence="6 8" id="KW-0694">RNA-binding</keyword>
<dbReference type="OrthoDB" id="639027at2759"/>
<dbReference type="SUPFAM" id="SSF54928">
    <property type="entry name" value="RNA-binding domain, RBD"/>
    <property type="match status" value="1"/>
</dbReference>
<feature type="region of interest" description="Disordered" evidence="10">
    <location>
        <begin position="1"/>
        <end position="108"/>
    </location>
</feature>
<evidence type="ECO:0000256" key="5">
    <source>
        <dbReference type="ARBA" id="ARBA00022833"/>
    </source>
</evidence>
<feature type="compositionally biased region" description="Gly residues" evidence="10">
    <location>
        <begin position="302"/>
        <end position="315"/>
    </location>
</feature>
<dbReference type="Gene3D" id="4.10.1060.10">
    <property type="entry name" value="Zinc finger, RanBP2-type"/>
    <property type="match status" value="1"/>
</dbReference>